<dbReference type="Pfam" id="PF03544">
    <property type="entry name" value="TonB_C"/>
    <property type="match status" value="1"/>
</dbReference>
<dbReference type="KEGG" id="bid:Bind_2144"/>
<evidence type="ECO:0000259" key="12">
    <source>
        <dbReference type="PROSITE" id="PS52015"/>
    </source>
</evidence>
<protein>
    <recommendedName>
        <fullName evidence="10">Protein TonB</fullName>
    </recommendedName>
</protein>
<keyword evidence="10" id="KW-0735">Signal-anchor</keyword>
<dbReference type="GO" id="GO:0098797">
    <property type="term" value="C:plasma membrane protein complex"/>
    <property type="evidence" value="ECO:0007669"/>
    <property type="project" value="TreeGrafter"/>
</dbReference>
<evidence type="ECO:0000256" key="3">
    <source>
        <dbReference type="ARBA" id="ARBA00022448"/>
    </source>
</evidence>
<evidence type="ECO:0000256" key="9">
    <source>
        <dbReference type="ARBA" id="ARBA00023136"/>
    </source>
</evidence>
<dbReference type="InterPro" id="IPR006260">
    <property type="entry name" value="TonB/TolA_C"/>
</dbReference>
<feature type="compositionally biased region" description="Pro residues" evidence="11">
    <location>
        <begin position="132"/>
        <end position="143"/>
    </location>
</feature>
<keyword evidence="6" id="KW-0812">Transmembrane</keyword>
<gene>
    <name evidence="13" type="ordered locus">Bind_2144</name>
</gene>
<dbReference type="EMBL" id="CP001016">
    <property type="protein sequence ID" value="ACB95764.1"/>
    <property type="molecule type" value="Genomic_DNA"/>
</dbReference>
<evidence type="ECO:0000256" key="7">
    <source>
        <dbReference type="ARBA" id="ARBA00022927"/>
    </source>
</evidence>
<feature type="domain" description="TonB C-terminal" evidence="12">
    <location>
        <begin position="209"/>
        <end position="296"/>
    </location>
</feature>
<feature type="region of interest" description="Disordered" evidence="11">
    <location>
        <begin position="132"/>
        <end position="191"/>
    </location>
</feature>
<dbReference type="GO" id="GO:0015891">
    <property type="term" value="P:siderophore transport"/>
    <property type="evidence" value="ECO:0007669"/>
    <property type="project" value="InterPro"/>
</dbReference>
<evidence type="ECO:0000256" key="5">
    <source>
        <dbReference type="ARBA" id="ARBA00022519"/>
    </source>
</evidence>
<sequence>MTAVTAEDFISSSPQEEIPPVKPVWLRPAAITFAVLAHASLFLALVMPHDDPPPTPLDAVEVSLVQQGSVETEAAAAPVSDPTLNDQELAEVQTPTATAQPQVAALAAEAAIKEVEDAIAIPVAQPDPLPMTTPTFMPPPEPVPQQQKAETVPVKEKPPEVKPEKKKVEKRRAPQSAERAPVVKTGAARAQRAGVEDGAEAVTGQARATYGALVLAELHRRQFYPPAARAEGLNGNVGVVFTIGASGRVTSHSITRSSGHPALDAAAHQMLQSVQAPPPPGGSFSGSTTIRFSLNH</sequence>
<reference evidence="13 14" key="2">
    <citation type="journal article" date="2010" name="J. Bacteriol.">
        <title>Complete genome sequence of Beijerinckia indica subsp. indica.</title>
        <authorList>
            <person name="Tamas I."/>
            <person name="Dedysh S.N."/>
            <person name="Liesack W."/>
            <person name="Stott M.B."/>
            <person name="Alam M."/>
            <person name="Murrell J.C."/>
            <person name="Dunfield P.F."/>
        </authorList>
    </citation>
    <scope>NUCLEOTIDE SEQUENCE [LARGE SCALE GENOMIC DNA]</scope>
    <source>
        <strain evidence="14">ATCC 9039 / DSM 1715 / NCIMB 8712</strain>
    </source>
</reference>
<keyword evidence="14" id="KW-1185">Reference proteome</keyword>
<evidence type="ECO:0000256" key="10">
    <source>
        <dbReference type="RuleBase" id="RU362123"/>
    </source>
</evidence>
<evidence type="ECO:0000256" key="11">
    <source>
        <dbReference type="SAM" id="MobiDB-lite"/>
    </source>
</evidence>
<dbReference type="InterPro" id="IPR051045">
    <property type="entry name" value="TonB-dependent_transducer"/>
</dbReference>
<dbReference type="RefSeq" id="WP_012385120.1">
    <property type="nucleotide sequence ID" value="NC_010581.1"/>
</dbReference>
<proteinExistence type="inferred from homology"/>
<dbReference type="STRING" id="395963.Bind_2144"/>
<keyword evidence="5 10" id="KW-0997">Cell inner membrane</keyword>
<name>B2IG27_BEII9</name>
<reference evidence="14" key="1">
    <citation type="submission" date="2008-03" db="EMBL/GenBank/DDBJ databases">
        <title>Complete sequence of chromosome of Beijerinckia indica subsp. indica ATCC 9039.</title>
        <authorList>
            <consortium name="US DOE Joint Genome Institute"/>
            <person name="Copeland A."/>
            <person name="Lucas S."/>
            <person name="Lapidus A."/>
            <person name="Glavina del Rio T."/>
            <person name="Dalin E."/>
            <person name="Tice H."/>
            <person name="Bruce D."/>
            <person name="Goodwin L."/>
            <person name="Pitluck S."/>
            <person name="LaButti K."/>
            <person name="Schmutz J."/>
            <person name="Larimer F."/>
            <person name="Land M."/>
            <person name="Hauser L."/>
            <person name="Kyrpides N."/>
            <person name="Mikhailova N."/>
            <person name="Dunfield P.F."/>
            <person name="Dedysh S.N."/>
            <person name="Liesack W."/>
            <person name="Saw J.H."/>
            <person name="Alam M."/>
            <person name="Chen Y."/>
            <person name="Murrell J.C."/>
            <person name="Richardson P."/>
        </authorList>
    </citation>
    <scope>NUCLEOTIDE SEQUENCE [LARGE SCALE GENOMIC DNA]</scope>
    <source>
        <strain evidence="14">ATCC 9039 / DSM 1715 / NCIMB 8712</strain>
    </source>
</reference>
<dbReference type="eggNOG" id="COG0810">
    <property type="taxonomic scope" value="Bacteria"/>
</dbReference>
<comment type="similarity">
    <text evidence="2 10">Belongs to the TonB family.</text>
</comment>
<dbReference type="GO" id="GO:0015031">
    <property type="term" value="P:protein transport"/>
    <property type="evidence" value="ECO:0007669"/>
    <property type="project" value="UniProtKB-UniRule"/>
</dbReference>
<evidence type="ECO:0000256" key="6">
    <source>
        <dbReference type="ARBA" id="ARBA00022692"/>
    </source>
</evidence>
<evidence type="ECO:0000313" key="14">
    <source>
        <dbReference type="Proteomes" id="UP000001695"/>
    </source>
</evidence>
<dbReference type="OrthoDB" id="7433592at2"/>
<dbReference type="PANTHER" id="PTHR33446">
    <property type="entry name" value="PROTEIN TONB-RELATED"/>
    <property type="match status" value="1"/>
</dbReference>
<organism evidence="13 14">
    <name type="scientific">Beijerinckia indica subsp. indica (strain ATCC 9039 / DSM 1715 / NCIMB 8712)</name>
    <dbReference type="NCBI Taxonomy" id="395963"/>
    <lineage>
        <taxon>Bacteria</taxon>
        <taxon>Pseudomonadati</taxon>
        <taxon>Pseudomonadota</taxon>
        <taxon>Alphaproteobacteria</taxon>
        <taxon>Hyphomicrobiales</taxon>
        <taxon>Beijerinckiaceae</taxon>
        <taxon>Beijerinckia</taxon>
    </lineage>
</organism>
<dbReference type="HOGENOM" id="CLU_1022365_0_0_5"/>
<dbReference type="NCBIfam" id="TIGR01352">
    <property type="entry name" value="tonB_Cterm"/>
    <property type="match status" value="1"/>
</dbReference>
<dbReference type="AlphaFoldDB" id="B2IG27"/>
<dbReference type="GO" id="GO:0030288">
    <property type="term" value="C:outer membrane-bounded periplasmic space"/>
    <property type="evidence" value="ECO:0007669"/>
    <property type="project" value="InterPro"/>
</dbReference>
<dbReference type="Proteomes" id="UP000001695">
    <property type="component" value="Chromosome"/>
</dbReference>
<keyword evidence="4 10" id="KW-1003">Cell membrane</keyword>
<keyword evidence="7 10" id="KW-0653">Protein transport</keyword>
<keyword evidence="8" id="KW-1133">Transmembrane helix</keyword>
<keyword evidence="3 10" id="KW-0813">Transport</keyword>
<evidence type="ECO:0000256" key="2">
    <source>
        <dbReference type="ARBA" id="ARBA00006555"/>
    </source>
</evidence>
<feature type="compositionally biased region" description="Basic and acidic residues" evidence="11">
    <location>
        <begin position="153"/>
        <end position="167"/>
    </location>
</feature>
<dbReference type="SUPFAM" id="SSF74653">
    <property type="entry name" value="TolA/TonB C-terminal domain"/>
    <property type="match status" value="1"/>
</dbReference>
<dbReference type="PANTHER" id="PTHR33446:SF2">
    <property type="entry name" value="PROTEIN TONB"/>
    <property type="match status" value="1"/>
</dbReference>
<dbReference type="PROSITE" id="PS52015">
    <property type="entry name" value="TONB_CTD"/>
    <property type="match status" value="1"/>
</dbReference>
<dbReference type="PRINTS" id="PR01374">
    <property type="entry name" value="TONBPROTEIN"/>
</dbReference>
<evidence type="ECO:0000256" key="1">
    <source>
        <dbReference type="ARBA" id="ARBA00004383"/>
    </source>
</evidence>
<evidence type="ECO:0000256" key="4">
    <source>
        <dbReference type="ARBA" id="ARBA00022475"/>
    </source>
</evidence>
<dbReference type="Gene3D" id="3.30.1150.10">
    <property type="match status" value="1"/>
</dbReference>
<dbReference type="GO" id="GO:0031992">
    <property type="term" value="F:energy transducer activity"/>
    <property type="evidence" value="ECO:0007669"/>
    <property type="project" value="InterPro"/>
</dbReference>
<evidence type="ECO:0000256" key="8">
    <source>
        <dbReference type="ARBA" id="ARBA00022989"/>
    </source>
</evidence>
<comment type="function">
    <text evidence="10">Interacts with outer membrane receptor proteins that carry out high-affinity binding and energy dependent uptake into the periplasmic space of specific substrates. It could act to transduce energy from the cytoplasmic membrane to specific energy-requiring processes in the outer membrane, resulting in the release into the periplasm of ligands bound by these outer membrane proteins.</text>
</comment>
<keyword evidence="9" id="KW-0472">Membrane</keyword>
<evidence type="ECO:0000313" key="13">
    <source>
        <dbReference type="EMBL" id="ACB95764.1"/>
    </source>
</evidence>
<dbReference type="GO" id="GO:0055085">
    <property type="term" value="P:transmembrane transport"/>
    <property type="evidence" value="ECO:0007669"/>
    <property type="project" value="InterPro"/>
</dbReference>
<accession>B2IG27</accession>
<dbReference type="InterPro" id="IPR037682">
    <property type="entry name" value="TonB_C"/>
</dbReference>
<comment type="subcellular location">
    <subcellularLocation>
        <location evidence="1 10">Cell inner membrane</location>
        <topology evidence="1 10">Single-pass membrane protein</topology>
        <orientation evidence="1 10">Periplasmic side</orientation>
    </subcellularLocation>
</comment>
<dbReference type="InterPro" id="IPR003538">
    <property type="entry name" value="TonB"/>
</dbReference>